<organism evidence="1 2">
    <name type="scientific">Rhodocyclus tenuis</name>
    <name type="common">Rhodospirillum tenue</name>
    <dbReference type="NCBI Taxonomy" id="1066"/>
    <lineage>
        <taxon>Bacteria</taxon>
        <taxon>Pseudomonadati</taxon>
        <taxon>Pseudomonadota</taxon>
        <taxon>Betaproteobacteria</taxon>
        <taxon>Rhodocyclales</taxon>
        <taxon>Rhodocyclaceae</taxon>
        <taxon>Rhodocyclus</taxon>
    </lineage>
</organism>
<dbReference type="Proteomes" id="UP000480275">
    <property type="component" value="Unassembled WGS sequence"/>
</dbReference>
<name>A0A6L5JW65_RHOTE</name>
<evidence type="ECO:0000313" key="1">
    <source>
        <dbReference type="EMBL" id="MQY51306.1"/>
    </source>
</evidence>
<dbReference type="AlphaFoldDB" id="A0A6L5JW65"/>
<dbReference type="OrthoDB" id="5918645at2"/>
<proteinExistence type="predicted"/>
<gene>
    <name evidence="1" type="ORF">GHK24_05910</name>
</gene>
<dbReference type="EMBL" id="WIXJ01000003">
    <property type="protein sequence ID" value="MQY51306.1"/>
    <property type="molecule type" value="Genomic_DNA"/>
</dbReference>
<sequence>MKPLFTGILLTTPVLGLLIFLAIQGREDVRLDVDVRQAEQRVDDARFDYGFASAWNSPGGKVLAPSPEDIKRLQAEADQAKQARKASAELSKEDLAAMRSAVEEAGAAK</sequence>
<comment type="caution">
    <text evidence="1">The sequence shown here is derived from an EMBL/GenBank/DDBJ whole genome shotgun (WGS) entry which is preliminary data.</text>
</comment>
<evidence type="ECO:0000313" key="2">
    <source>
        <dbReference type="Proteomes" id="UP000480275"/>
    </source>
</evidence>
<reference evidence="1 2" key="1">
    <citation type="submission" date="2019-10" db="EMBL/GenBank/DDBJ databases">
        <title>Whole-genome sequence of the purple nonsulfur photosynthetic bacterium Rhodocyclus tenuis.</title>
        <authorList>
            <person name="Kyndt J.A."/>
            <person name="Meyer T.E."/>
        </authorList>
    </citation>
    <scope>NUCLEOTIDE SEQUENCE [LARGE SCALE GENOMIC DNA]</scope>
    <source>
        <strain evidence="1 2">DSM 110</strain>
    </source>
</reference>
<accession>A0A6L5JW65</accession>
<protein>
    <submittedName>
        <fullName evidence="1">Uncharacterized protein</fullName>
    </submittedName>
</protein>